<feature type="region of interest" description="Disordered" evidence="1">
    <location>
        <begin position="1"/>
        <end position="41"/>
    </location>
</feature>
<dbReference type="EMBL" id="CM012438">
    <property type="protein sequence ID" value="RVE75273.1"/>
    <property type="molecule type" value="Genomic_DNA"/>
</dbReference>
<evidence type="ECO:0000313" key="2">
    <source>
        <dbReference type="EMBL" id="RVE75273.1"/>
    </source>
</evidence>
<sequence length="72" mass="7773">MEPRRTQSQPDSAFSDPKRDAARGLERVDGSSATSNKVEEPDFVTCECPRGDCRSGACRRVTPFSAPVTSAP</sequence>
<evidence type="ECO:0000313" key="3">
    <source>
        <dbReference type="Proteomes" id="UP000283210"/>
    </source>
</evidence>
<dbReference type="Proteomes" id="UP000283210">
    <property type="component" value="Chromosome 2"/>
</dbReference>
<protein>
    <submittedName>
        <fullName evidence="2">Uncharacterized protein</fullName>
    </submittedName>
</protein>
<feature type="compositionally biased region" description="Polar residues" evidence="1">
    <location>
        <begin position="1"/>
        <end position="12"/>
    </location>
</feature>
<proteinExistence type="predicted"/>
<name>A0A3S2PSV5_ORYJA</name>
<reference evidence="2 3" key="1">
    <citation type="submission" date="2018-11" db="EMBL/GenBank/DDBJ databases">
        <authorList>
            <person name="Lopez-Roques C."/>
            <person name="Donnadieu C."/>
            <person name="Bouchez O."/>
            <person name="Klopp C."/>
            <person name="Cabau C."/>
            <person name="Zahm M."/>
        </authorList>
    </citation>
    <scope>NUCLEOTIDE SEQUENCE [LARGE SCALE GENOMIC DNA]</scope>
    <source>
        <strain evidence="2">RS831</strain>
        <tissue evidence="2">Whole body</tissue>
    </source>
</reference>
<dbReference type="AlphaFoldDB" id="A0A3S2PSV5"/>
<reference evidence="2 3" key="2">
    <citation type="submission" date="2019-01" db="EMBL/GenBank/DDBJ databases">
        <title>A chromosome length genome reference of the Java medaka (oryzias javanicus).</title>
        <authorList>
            <person name="Herpin A."/>
            <person name="Takehana Y."/>
            <person name="Naruse K."/>
            <person name="Ansai S."/>
            <person name="Kawaguchi M."/>
        </authorList>
    </citation>
    <scope>NUCLEOTIDE SEQUENCE [LARGE SCALE GENOMIC DNA]</scope>
    <source>
        <strain evidence="2">RS831</strain>
        <tissue evidence="2">Whole body</tissue>
    </source>
</reference>
<gene>
    <name evidence="2" type="ORF">OJAV_G00014910</name>
</gene>
<accession>A0A3S2PSV5</accession>
<keyword evidence="3" id="KW-1185">Reference proteome</keyword>
<evidence type="ECO:0000256" key="1">
    <source>
        <dbReference type="SAM" id="MobiDB-lite"/>
    </source>
</evidence>
<organism evidence="2 3">
    <name type="scientific">Oryzias javanicus</name>
    <name type="common">Javanese ricefish</name>
    <name type="synonym">Aplocheilus javanicus</name>
    <dbReference type="NCBI Taxonomy" id="123683"/>
    <lineage>
        <taxon>Eukaryota</taxon>
        <taxon>Metazoa</taxon>
        <taxon>Chordata</taxon>
        <taxon>Craniata</taxon>
        <taxon>Vertebrata</taxon>
        <taxon>Euteleostomi</taxon>
        <taxon>Actinopterygii</taxon>
        <taxon>Neopterygii</taxon>
        <taxon>Teleostei</taxon>
        <taxon>Neoteleostei</taxon>
        <taxon>Acanthomorphata</taxon>
        <taxon>Ovalentaria</taxon>
        <taxon>Atherinomorphae</taxon>
        <taxon>Beloniformes</taxon>
        <taxon>Adrianichthyidae</taxon>
        <taxon>Oryziinae</taxon>
        <taxon>Oryzias</taxon>
    </lineage>
</organism>
<feature type="compositionally biased region" description="Basic and acidic residues" evidence="1">
    <location>
        <begin position="16"/>
        <end position="29"/>
    </location>
</feature>